<evidence type="ECO:0000256" key="6">
    <source>
        <dbReference type="ARBA" id="ARBA00023136"/>
    </source>
</evidence>
<feature type="transmembrane region" description="Helical" evidence="7">
    <location>
        <begin position="365"/>
        <end position="392"/>
    </location>
</feature>
<name>A0A1M5XFQ7_9CLOT</name>
<feature type="transmembrane region" description="Helical" evidence="7">
    <location>
        <begin position="36"/>
        <end position="62"/>
    </location>
</feature>
<keyword evidence="9" id="KW-1185">Reference proteome</keyword>
<feature type="transmembrane region" description="Helical" evidence="7">
    <location>
        <begin position="332"/>
        <end position="353"/>
    </location>
</feature>
<feature type="transmembrane region" description="Helical" evidence="7">
    <location>
        <begin position="247"/>
        <end position="273"/>
    </location>
</feature>
<feature type="transmembrane region" description="Helical" evidence="7">
    <location>
        <begin position="309"/>
        <end position="326"/>
    </location>
</feature>
<reference evidence="8 9" key="1">
    <citation type="submission" date="2016-11" db="EMBL/GenBank/DDBJ databases">
        <authorList>
            <person name="Jaros S."/>
            <person name="Januszkiewicz K."/>
            <person name="Wedrychowicz H."/>
        </authorList>
    </citation>
    <scope>NUCLEOTIDE SEQUENCE [LARGE SCALE GENOMIC DNA]</scope>
    <source>
        <strain evidence="8 9">DSM 3089</strain>
    </source>
</reference>
<gene>
    <name evidence="8" type="ORF">SAMN02745196_02201</name>
</gene>
<dbReference type="PANTHER" id="PTHR43266:SF2">
    <property type="entry name" value="MAJOR FACILITATOR SUPERFAMILY (MFS) PROFILE DOMAIN-CONTAINING PROTEIN"/>
    <property type="match status" value="1"/>
</dbReference>
<evidence type="ECO:0000256" key="3">
    <source>
        <dbReference type="ARBA" id="ARBA00022475"/>
    </source>
</evidence>
<dbReference type="EMBL" id="FQXP01000008">
    <property type="protein sequence ID" value="SHH98482.1"/>
    <property type="molecule type" value="Genomic_DNA"/>
</dbReference>
<keyword evidence="5 7" id="KW-1133">Transmembrane helix</keyword>
<dbReference type="InterPro" id="IPR036259">
    <property type="entry name" value="MFS_trans_sf"/>
</dbReference>
<evidence type="ECO:0000313" key="8">
    <source>
        <dbReference type="EMBL" id="SHH98482.1"/>
    </source>
</evidence>
<dbReference type="Pfam" id="PF07690">
    <property type="entry name" value="MFS_1"/>
    <property type="match status" value="1"/>
</dbReference>
<dbReference type="SUPFAM" id="SSF103473">
    <property type="entry name" value="MFS general substrate transporter"/>
    <property type="match status" value="1"/>
</dbReference>
<sequence length="459" mass="50175">MSLIFKRSNKILILKEIAKMSNCNLCEENKSFKKFLVIWFGQFISILGSGLSSFGLSVWIFYETGSATPFALSFLCTTIPIIIFAPIAGSFADRKKRKYIIMVTDTLDAVLKVIMVVLLLLQIMKVWMVYPILFISSTLSTFQGPAFSASIPMIVSKNKLSRANGMIQFSRAAQNMLAPVFAGALYPILNLSGLLVIDFISFFFAIATIAVIKIPQHKVNKENLSFFNTVIRDFKFAWNYLYEKKGFISLLFSFSGLNFIAITSLILLGPMILANYNASIYGTIEAVYGFSMILGGALSGILPNTNKKIRTIFMALGFSGVGLIIAGSSPRWYVIGSGFFIFALLVPYANTLLDTLFQSKIEPSVLGRVSALVSAILSSVTPIACMLAGPLADDIFEPLMSEGGILGNSFIGNLIGCGTGRGIGFLFILCGIILILSCILMIFNKNANTLEERIPDVAE</sequence>
<protein>
    <submittedName>
        <fullName evidence="8">Transmembrane secretion effector</fullName>
    </submittedName>
</protein>
<dbReference type="STRING" id="1121306.SAMN02745196_02201"/>
<evidence type="ECO:0000256" key="4">
    <source>
        <dbReference type="ARBA" id="ARBA00022692"/>
    </source>
</evidence>
<dbReference type="GO" id="GO:0005886">
    <property type="term" value="C:plasma membrane"/>
    <property type="evidence" value="ECO:0007669"/>
    <property type="project" value="UniProtKB-SubCell"/>
</dbReference>
<dbReference type="Proteomes" id="UP000184526">
    <property type="component" value="Unassembled WGS sequence"/>
</dbReference>
<evidence type="ECO:0000256" key="5">
    <source>
        <dbReference type="ARBA" id="ARBA00022989"/>
    </source>
</evidence>
<evidence type="ECO:0000256" key="1">
    <source>
        <dbReference type="ARBA" id="ARBA00004651"/>
    </source>
</evidence>
<evidence type="ECO:0000256" key="2">
    <source>
        <dbReference type="ARBA" id="ARBA00022448"/>
    </source>
</evidence>
<feature type="transmembrane region" description="Helical" evidence="7">
    <location>
        <begin position="279"/>
        <end position="302"/>
    </location>
</feature>
<organism evidence="8 9">
    <name type="scientific">Clostridium collagenovorans DSM 3089</name>
    <dbReference type="NCBI Taxonomy" id="1121306"/>
    <lineage>
        <taxon>Bacteria</taxon>
        <taxon>Bacillati</taxon>
        <taxon>Bacillota</taxon>
        <taxon>Clostridia</taxon>
        <taxon>Eubacteriales</taxon>
        <taxon>Clostridiaceae</taxon>
        <taxon>Clostridium</taxon>
    </lineage>
</organism>
<proteinExistence type="predicted"/>
<keyword evidence="4 7" id="KW-0812">Transmembrane</keyword>
<dbReference type="PANTHER" id="PTHR43266">
    <property type="entry name" value="MACROLIDE-EFFLUX PROTEIN"/>
    <property type="match status" value="1"/>
</dbReference>
<dbReference type="InterPro" id="IPR011701">
    <property type="entry name" value="MFS"/>
</dbReference>
<comment type="subcellular location">
    <subcellularLocation>
        <location evidence="1">Cell membrane</location>
        <topology evidence="1">Multi-pass membrane protein</topology>
    </subcellularLocation>
</comment>
<dbReference type="AlphaFoldDB" id="A0A1M5XFQ7"/>
<keyword evidence="6 7" id="KW-0472">Membrane</keyword>
<feature type="transmembrane region" description="Helical" evidence="7">
    <location>
        <begin position="195"/>
        <end position="214"/>
    </location>
</feature>
<feature type="transmembrane region" description="Helical" evidence="7">
    <location>
        <begin position="68"/>
        <end position="87"/>
    </location>
</feature>
<keyword evidence="3" id="KW-1003">Cell membrane</keyword>
<feature type="transmembrane region" description="Helical" evidence="7">
    <location>
        <begin position="423"/>
        <end position="443"/>
    </location>
</feature>
<dbReference type="Gene3D" id="1.20.1250.20">
    <property type="entry name" value="MFS general substrate transporter like domains"/>
    <property type="match status" value="1"/>
</dbReference>
<dbReference type="CDD" id="cd06173">
    <property type="entry name" value="MFS_MefA_like"/>
    <property type="match status" value="1"/>
</dbReference>
<accession>A0A1M5XFQ7</accession>
<evidence type="ECO:0000256" key="7">
    <source>
        <dbReference type="SAM" id="Phobius"/>
    </source>
</evidence>
<keyword evidence="2" id="KW-0813">Transport</keyword>
<evidence type="ECO:0000313" key="9">
    <source>
        <dbReference type="Proteomes" id="UP000184526"/>
    </source>
</evidence>
<dbReference type="GO" id="GO:0022857">
    <property type="term" value="F:transmembrane transporter activity"/>
    <property type="evidence" value="ECO:0007669"/>
    <property type="project" value="InterPro"/>
</dbReference>